<dbReference type="GO" id="GO:0000462">
    <property type="term" value="P:maturation of SSU-rRNA from tricistronic rRNA transcript (SSU-rRNA, 5.8S rRNA, LSU-rRNA)"/>
    <property type="evidence" value="ECO:0007669"/>
    <property type="project" value="TreeGrafter"/>
</dbReference>
<gene>
    <name evidence="6" type="ORF">HYDPIDRAFT_189267</name>
</gene>
<feature type="compositionally biased region" description="Basic and acidic residues" evidence="3">
    <location>
        <begin position="61"/>
        <end position="72"/>
    </location>
</feature>
<dbReference type="AlphaFoldDB" id="A0A0C9WCC2"/>
<dbReference type="InterPro" id="IPR039223">
    <property type="entry name" value="AATF/Bfr2"/>
</dbReference>
<dbReference type="GO" id="GO:0005730">
    <property type="term" value="C:nucleolus"/>
    <property type="evidence" value="ECO:0007669"/>
    <property type="project" value="TreeGrafter"/>
</dbReference>
<sequence length="496" mass="55424">MERLSLAQQIAQLEDVAPADFDPEDVQGTGIDPDDEIVADSSAARAHYLDVGPSALRKLHDRVADPKYDGVKTSRKALMDDGDGMDSEGDEGEEEGLDSQAEDDEDEDDAPDSRGQDRLEHNPPSSSEEEEDRSEHEADPSTIDASIRRPQTSEHNDDLSSTLRKTREEDRKKGKAISKQIALWDSLLDARIRLQKSVIAGNRLPPLSQYADSEEVQISLAKMLEEAQLLSDELFEFQESLLSANESVRPPPRKRRKTRDEDRSVTGYAEELREASQAASALEHTYHPYLIQTLNKWSSKIQAVAPSVLLPSNRNAFSKSNQHIKSAAQLVDETLADHSKVLARTRIYRGKSERLAQTTDEDEEGEREDAEVFDDTDFYHQLLKDVIDSRGNGSGGNDDWMAVQKQKKAKKKVDTKASKGRKLRYEVHEKIQNFMVPVSAQDGWHEEQIDELFASLLGKGFESAMQEAGEVANDDMDTSLQEQVDAALKGGFRVFG</sequence>
<evidence type="ECO:0000256" key="1">
    <source>
        <dbReference type="ARBA" id="ARBA00008966"/>
    </source>
</evidence>
<protein>
    <recommendedName>
        <fullName evidence="2">Protein BFR2</fullName>
    </recommendedName>
</protein>
<dbReference type="Pfam" id="PF08164">
    <property type="entry name" value="TRAUB"/>
    <property type="match status" value="1"/>
</dbReference>
<dbReference type="OrthoDB" id="5783963at2759"/>
<reference evidence="6 7" key="1">
    <citation type="submission" date="2014-04" db="EMBL/GenBank/DDBJ databases">
        <title>Evolutionary Origins and Diversification of the Mycorrhizal Mutualists.</title>
        <authorList>
            <consortium name="DOE Joint Genome Institute"/>
            <consortium name="Mycorrhizal Genomics Consortium"/>
            <person name="Kohler A."/>
            <person name="Kuo A."/>
            <person name="Nagy L.G."/>
            <person name="Floudas D."/>
            <person name="Copeland A."/>
            <person name="Barry K.W."/>
            <person name="Cichocki N."/>
            <person name="Veneault-Fourrey C."/>
            <person name="LaButti K."/>
            <person name="Lindquist E.A."/>
            <person name="Lipzen A."/>
            <person name="Lundell T."/>
            <person name="Morin E."/>
            <person name="Murat C."/>
            <person name="Riley R."/>
            <person name="Ohm R."/>
            <person name="Sun H."/>
            <person name="Tunlid A."/>
            <person name="Henrissat B."/>
            <person name="Grigoriev I.V."/>
            <person name="Hibbett D.S."/>
            <person name="Martin F."/>
        </authorList>
    </citation>
    <scope>NUCLEOTIDE SEQUENCE [LARGE SCALE GENOMIC DNA]</scope>
    <source>
        <strain evidence="6 7">MD-312</strain>
    </source>
</reference>
<accession>A0A0C9WCC2</accession>
<evidence type="ECO:0000259" key="4">
    <source>
        <dbReference type="Pfam" id="PF08164"/>
    </source>
</evidence>
<evidence type="ECO:0000313" key="7">
    <source>
        <dbReference type="Proteomes" id="UP000053820"/>
    </source>
</evidence>
<feature type="region of interest" description="Disordered" evidence="3">
    <location>
        <begin position="246"/>
        <end position="267"/>
    </location>
</feature>
<dbReference type="PANTHER" id="PTHR15565:SF0">
    <property type="entry name" value="PROTEIN AATF"/>
    <property type="match status" value="1"/>
</dbReference>
<feature type="compositionally biased region" description="Basic and acidic residues" evidence="3">
    <location>
        <begin position="111"/>
        <end position="121"/>
    </location>
</feature>
<organism evidence="6 7">
    <name type="scientific">Hydnomerulius pinastri MD-312</name>
    <dbReference type="NCBI Taxonomy" id="994086"/>
    <lineage>
        <taxon>Eukaryota</taxon>
        <taxon>Fungi</taxon>
        <taxon>Dikarya</taxon>
        <taxon>Basidiomycota</taxon>
        <taxon>Agaricomycotina</taxon>
        <taxon>Agaricomycetes</taxon>
        <taxon>Agaricomycetidae</taxon>
        <taxon>Boletales</taxon>
        <taxon>Boletales incertae sedis</taxon>
        <taxon>Leucogyrophana</taxon>
    </lineage>
</organism>
<feature type="domain" description="AATF leucine zipper-containing" evidence="5">
    <location>
        <begin position="170"/>
        <end position="300"/>
    </location>
</feature>
<feature type="region of interest" description="Disordered" evidence="3">
    <location>
        <begin position="14"/>
        <end position="35"/>
    </location>
</feature>
<keyword evidence="7" id="KW-1185">Reference proteome</keyword>
<evidence type="ECO:0000313" key="6">
    <source>
        <dbReference type="EMBL" id="KIJ61986.1"/>
    </source>
</evidence>
<feature type="domain" description="Apoptosis-antagonizing transcription factor C-terminal" evidence="4">
    <location>
        <begin position="379"/>
        <end position="457"/>
    </location>
</feature>
<feature type="compositionally biased region" description="Basic and acidic residues" evidence="3">
    <location>
        <begin position="258"/>
        <end position="267"/>
    </location>
</feature>
<name>A0A0C9WCC2_9AGAM</name>
<dbReference type="InterPro" id="IPR012617">
    <property type="entry name" value="AATF_C"/>
</dbReference>
<feature type="compositionally biased region" description="Acidic residues" evidence="3">
    <location>
        <begin position="80"/>
        <end position="110"/>
    </location>
</feature>
<dbReference type="Pfam" id="PF13339">
    <property type="entry name" value="AATF-Che1"/>
    <property type="match status" value="1"/>
</dbReference>
<dbReference type="PANTHER" id="PTHR15565">
    <property type="entry name" value="AATF PROTEIN APOPTOSIS ANTAGONIZING TRANSCRIPTION FACTOR"/>
    <property type="match status" value="1"/>
</dbReference>
<dbReference type="HOGENOM" id="CLU_018299_2_1_1"/>
<dbReference type="InterPro" id="IPR025160">
    <property type="entry name" value="AATF"/>
</dbReference>
<dbReference type="EMBL" id="KN839858">
    <property type="protein sequence ID" value="KIJ61986.1"/>
    <property type="molecule type" value="Genomic_DNA"/>
</dbReference>
<dbReference type="Proteomes" id="UP000053820">
    <property type="component" value="Unassembled WGS sequence"/>
</dbReference>
<evidence type="ECO:0000256" key="2">
    <source>
        <dbReference type="ARBA" id="ARBA00013850"/>
    </source>
</evidence>
<evidence type="ECO:0000259" key="5">
    <source>
        <dbReference type="Pfam" id="PF13339"/>
    </source>
</evidence>
<feature type="region of interest" description="Disordered" evidence="3">
    <location>
        <begin position="60"/>
        <end position="178"/>
    </location>
</feature>
<evidence type="ECO:0000256" key="3">
    <source>
        <dbReference type="SAM" id="MobiDB-lite"/>
    </source>
</evidence>
<proteinExistence type="inferred from homology"/>
<comment type="similarity">
    <text evidence="1">Belongs to the AATF family.</text>
</comment>